<feature type="region of interest" description="Disordered" evidence="1">
    <location>
        <begin position="24"/>
        <end position="87"/>
    </location>
</feature>
<feature type="non-terminal residue" evidence="2">
    <location>
        <position position="87"/>
    </location>
</feature>
<organism evidence="2 3">
    <name type="scientific">Pristionchus fissidentatus</name>
    <dbReference type="NCBI Taxonomy" id="1538716"/>
    <lineage>
        <taxon>Eukaryota</taxon>
        <taxon>Metazoa</taxon>
        <taxon>Ecdysozoa</taxon>
        <taxon>Nematoda</taxon>
        <taxon>Chromadorea</taxon>
        <taxon>Rhabditida</taxon>
        <taxon>Rhabditina</taxon>
        <taxon>Diplogasteromorpha</taxon>
        <taxon>Diplogasteroidea</taxon>
        <taxon>Neodiplogasteridae</taxon>
        <taxon>Pristionchus</taxon>
    </lineage>
</organism>
<protein>
    <submittedName>
        <fullName evidence="2">Uncharacterized protein</fullName>
    </submittedName>
</protein>
<accession>A0AAV5V0Q7</accession>
<feature type="compositionally biased region" description="Polar residues" evidence="1">
    <location>
        <begin position="47"/>
        <end position="87"/>
    </location>
</feature>
<gene>
    <name evidence="2" type="ORF">PFISCL1PPCAC_4414</name>
</gene>
<evidence type="ECO:0000313" key="3">
    <source>
        <dbReference type="Proteomes" id="UP001432322"/>
    </source>
</evidence>
<proteinExistence type="predicted"/>
<evidence type="ECO:0000313" key="2">
    <source>
        <dbReference type="EMBL" id="GMT13117.1"/>
    </source>
</evidence>
<dbReference type="EMBL" id="BTSY01000002">
    <property type="protein sequence ID" value="GMT13117.1"/>
    <property type="molecule type" value="Genomic_DNA"/>
</dbReference>
<comment type="caution">
    <text evidence="2">The sequence shown here is derived from an EMBL/GenBank/DDBJ whole genome shotgun (WGS) entry which is preliminary data.</text>
</comment>
<feature type="non-terminal residue" evidence="2">
    <location>
        <position position="1"/>
    </location>
</feature>
<reference evidence="2" key="1">
    <citation type="submission" date="2023-10" db="EMBL/GenBank/DDBJ databases">
        <title>Genome assembly of Pristionchus species.</title>
        <authorList>
            <person name="Yoshida K."/>
            <person name="Sommer R.J."/>
        </authorList>
    </citation>
    <scope>NUCLEOTIDE SEQUENCE</scope>
    <source>
        <strain evidence="2">RS5133</strain>
    </source>
</reference>
<evidence type="ECO:0000256" key="1">
    <source>
        <dbReference type="SAM" id="MobiDB-lite"/>
    </source>
</evidence>
<keyword evidence="3" id="KW-1185">Reference proteome</keyword>
<sequence length="87" mass="9658">EPREGLTKVVVQGSYGRIELLVEKPVTSQSDSKTEGLKDTEEEANEEQTFSETEVPCSSNDTSNEPAVDQSQRPPSTLELQQLQHLQ</sequence>
<dbReference type="AlphaFoldDB" id="A0AAV5V0Q7"/>
<name>A0AAV5V0Q7_9BILA</name>
<dbReference type="Proteomes" id="UP001432322">
    <property type="component" value="Unassembled WGS sequence"/>
</dbReference>